<protein>
    <submittedName>
        <fullName evidence="1">Phage head-tail joining protein</fullName>
    </submittedName>
</protein>
<dbReference type="OrthoDB" id="4425998at2"/>
<proteinExistence type="predicted"/>
<name>A0A1H3TLY9_9PSEU</name>
<dbReference type="InterPro" id="IPR038666">
    <property type="entry name" value="SSP1_head-tail_sf"/>
</dbReference>
<accession>A0A1H3TLY9</accession>
<dbReference type="AlphaFoldDB" id="A0A1H3TLY9"/>
<sequence length="115" mass="13088">MIYDDTITILRAPVTTDRYGNEVRDWANATRTRVEGVSVQPRSATESGSDEAREMVTTGWRIYTRAGVDVDVEPTDRIEWAGRTLEVIGEIARWPHPIRRGAVHHVEIDVQRWSG</sequence>
<evidence type="ECO:0000313" key="2">
    <source>
        <dbReference type="Proteomes" id="UP000199529"/>
    </source>
</evidence>
<dbReference type="Pfam" id="PF05521">
    <property type="entry name" value="Phage_HCP"/>
    <property type="match status" value="1"/>
</dbReference>
<dbReference type="Gene3D" id="2.40.10.270">
    <property type="entry name" value="Bacteriophage SPP1 head-tail adaptor protein"/>
    <property type="match status" value="1"/>
</dbReference>
<gene>
    <name evidence="1" type="ORF">SAMN05216215_108718</name>
</gene>
<dbReference type="RefSeq" id="WP_093278238.1">
    <property type="nucleotide sequence ID" value="NZ_FNOK01000087.1"/>
</dbReference>
<reference evidence="2" key="1">
    <citation type="submission" date="2016-10" db="EMBL/GenBank/DDBJ databases">
        <authorList>
            <person name="Varghese N."/>
            <person name="Submissions S."/>
        </authorList>
    </citation>
    <scope>NUCLEOTIDE SEQUENCE [LARGE SCALE GENOMIC DNA]</scope>
    <source>
        <strain evidence="2">CGMCC 4.3530</strain>
    </source>
</reference>
<dbReference type="InterPro" id="IPR008767">
    <property type="entry name" value="Phage_SPP1_head-tail_adaptor"/>
</dbReference>
<keyword evidence="2" id="KW-1185">Reference proteome</keyword>
<dbReference type="EMBL" id="FNOK01000087">
    <property type="protein sequence ID" value="SDZ51264.1"/>
    <property type="molecule type" value="Genomic_DNA"/>
</dbReference>
<dbReference type="Proteomes" id="UP000199529">
    <property type="component" value="Unassembled WGS sequence"/>
</dbReference>
<organism evidence="1 2">
    <name type="scientific">Saccharopolyspora shandongensis</name>
    <dbReference type="NCBI Taxonomy" id="418495"/>
    <lineage>
        <taxon>Bacteria</taxon>
        <taxon>Bacillati</taxon>
        <taxon>Actinomycetota</taxon>
        <taxon>Actinomycetes</taxon>
        <taxon>Pseudonocardiales</taxon>
        <taxon>Pseudonocardiaceae</taxon>
        <taxon>Saccharopolyspora</taxon>
    </lineage>
</organism>
<dbReference type="STRING" id="418495.SAMN05216215_108718"/>
<evidence type="ECO:0000313" key="1">
    <source>
        <dbReference type="EMBL" id="SDZ51264.1"/>
    </source>
</evidence>